<organism evidence="1 2">
    <name type="scientific">Jimgerdemannia flammicorona</name>
    <dbReference type="NCBI Taxonomy" id="994334"/>
    <lineage>
        <taxon>Eukaryota</taxon>
        <taxon>Fungi</taxon>
        <taxon>Fungi incertae sedis</taxon>
        <taxon>Mucoromycota</taxon>
        <taxon>Mucoromycotina</taxon>
        <taxon>Endogonomycetes</taxon>
        <taxon>Endogonales</taxon>
        <taxon>Endogonaceae</taxon>
        <taxon>Jimgerdemannia</taxon>
    </lineage>
</organism>
<sequence>MPSTHIQPFETRVNAKAQLTHPAAGRGGKAGDEGDDGFGVLAGQVVLDEELSSLLLGGAADFADEDDAWGKREGGLMLNVWWYGDCHERRKRLQTIDIIRPVKRVPSNPNAQGLPEPDLSGLPDSLVGKRSGARDDADLARAVDMAWHDTDLALIRSDDARTVGADQTCCRLREKGLLDLLVM</sequence>
<protein>
    <submittedName>
        <fullName evidence="1">Uncharacterized protein</fullName>
    </submittedName>
</protein>
<keyword evidence="2" id="KW-1185">Reference proteome</keyword>
<accession>A0A433QJM9</accession>
<name>A0A433QJM9_9FUNG</name>
<reference evidence="1 2" key="1">
    <citation type="journal article" date="2018" name="New Phytol.">
        <title>Phylogenomics of Endogonaceae and evolution of mycorrhizas within Mucoromycota.</title>
        <authorList>
            <person name="Chang Y."/>
            <person name="Desiro A."/>
            <person name="Na H."/>
            <person name="Sandor L."/>
            <person name="Lipzen A."/>
            <person name="Clum A."/>
            <person name="Barry K."/>
            <person name="Grigoriev I.V."/>
            <person name="Martin F.M."/>
            <person name="Stajich J.E."/>
            <person name="Smith M.E."/>
            <person name="Bonito G."/>
            <person name="Spatafora J.W."/>
        </authorList>
    </citation>
    <scope>NUCLEOTIDE SEQUENCE [LARGE SCALE GENOMIC DNA]</scope>
    <source>
        <strain evidence="1 2">AD002</strain>
    </source>
</reference>
<comment type="caution">
    <text evidence="1">The sequence shown here is derived from an EMBL/GenBank/DDBJ whole genome shotgun (WGS) entry which is preliminary data.</text>
</comment>
<dbReference type="AlphaFoldDB" id="A0A433QJM9"/>
<proteinExistence type="predicted"/>
<evidence type="ECO:0000313" key="1">
    <source>
        <dbReference type="EMBL" id="RUS29981.1"/>
    </source>
</evidence>
<dbReference type="Proteomes" id="UP000274822">
    <property type="component" value="Unassembled WGS sequence"/>
</dbReference>
<evidence type="ECO:0000313" key="2">
    <source>
        <dbReference type="Proteomes" id="UP000274822"/>
    </source>
</evidence>
<dbReference type="EMBL" id="RBNJ01004436">
    <property type="protein sequence ID" value="RUS29981.1"/>
    <property type="molecule type" value="Genomic_DNA"/>
</dbReference>
<gene>
    <name evidence="1" type="ORF">BC938DRAFT_479995</name>
</gene>